<dbReference type="RefSeq" id="WP_267612533.1">
    <property type="nucleotide sequence ID" value="NZ_JAOVZQ010000001.1"/>
</dbReference>
<reference evidence="1" key="1">
    <citation type="submission" date="2022-10" db="EMBL/GenBank/DDBJ databases">
        <title>Hoeflea sp. J2-29, isolated from marine algae.</title>
        <authorList>
            <person name="Kristyanto S."/>
            <person name="Kim J.M."/>
            <person name="Jeon C.O."/>
        </authorList>
    </citation>
    <scope>NUCLEOTIDE SEQUENCE</scope>
    <source>
        <strain evidence="1">J2-29</strain>
    </source>
</reference>
<name>A0ABT3YFH4_9HYPH</name>
<dbReference type="Proteomes" id="UP001081283">
    <property type="component" value="Unassembled WGS sequence"/>
</dbReference>
<evidence type="ECO:0000313" key="2">
    <source>
        <dbReference type="Proteomes" id="UP001081283"/>
    </source>
</evidence>
<proteinExistence type="predicted"/>
<gene>
    <name evidence="1" type="ORF">OEG82_11220</name>
</gene>
<keyword evidence="2" id="KW-1185">Reference proteome</keyword>
<dbReference type="EMBL" id="JAOVZQ010000001">
    <property type="protein sequence ID" value="MCY0094593.1"/>
    <property type="molecule type" value="Genomic_DNA"/>
</dbReference>
<sequence>MAETQEVVTKAAVWNWNEIRLWGALGISIISLMWSERNRRVANRSTLAIRTQTIRLEEFRSTVKTPLLEALADCEVAATKAESIARSGQTLDQLKPEIEILNRSTIDALGKLESRLNDANESMFTDDTDWLNGFNELEDEVLGFFNASSNAVNQDSLRRDALLKAKVSLRKLRTKTKARIEAHIKTITTASS</sequence>
<protein>
    <submittedName>
        <fullName evidence="1">Uncharacterized protein</fullName>
    </submittedName>
</protein>
<accession>A0ABT3YFH4</accession>
<evidence type="ECO:0000313" key="1">
    <source>
        <dbReference type="EMBL" id="MCY0094593.1"/>
    </source>
</evidence>
<organism evidence="1 2">
    <name type="scientific">Hoeflea ulvae</name>
    <dbReference type="NCBI Taxonomy" id="2983764"/>
    <lineage>
        <taxon>Bacteria</taxon>
        <taxon>Pseudomonadati</taxon>
        <taxon>Pseudomonadota</taxon>
        <taxon>Alphaproteobacteria</taxon>
        <taxon>Hyphomicrobiales</taxon>
        <taxon>Rhizobiaceae</taxon>
        <taxon>Hoeflea</taxon>
    </lineage>
</organism>
<comment type="caution">
    <text evidence="1">The sequence shown here is derived from an EMBL/GenBank/DDBJ whole genome shotgun (WGS) entry which is preliminary data.</text>
</comment>